<feature type="transmembrane region" description="Helical" evidence="8">
    <location>
        <begin position="75"/>
        <end position="95"/>
    </location>
</feature>
<dbReference type="GO" id="GO:0046873">
    <property type="term" value="F:metal ion transmembrane transporter activity"/>
    <property type="evidence" value="ECO:0007669"/>
    <property type="project" value="InterPro"/>
</dbReference>
<evidence type="ECO:0000256" key="7">
    <source>
        <dbReference type="SAM" id="MobiDB-lite"/>
    </source>
</evidence>
<name>A0A9P6HHR1_9AGAM</name>
<dbReference type="InterPro" id="IPR045891">
    <property type="entry name" value="ZIP9"/>
</dbReference>
<feature type="transmembrane region" description="Helical" evidence="8">
    <location>
        <begin position="242"/>
        <end position="264"/>
    </location>
</feature>
<keyword evidence="5" id="KW-0333">Golgi apparatus</keyword>
<gene>
    <name evidence="9" type="ORF">BJ322DRAFT_787100</name>
</gene>
<evidence type="ECO:0000256" key="4">
    <source>
        <dbReference type="ARBA" id="ARBA00022989"/>
    </source>
</evidence>
<dbReference type="GO" id="GO:0000139">
    <property type="term" value="C:Golgi membrane"/>
    <property type="evidence" value="ECO:0007669"/>
    <property type="project" value="UniProtKB-SubCell"/>
</dbReference>
<feature type="transmembrane region" description="Helical" evidence="8">
    <location>
        <begin position="316"/>
        <end position="334"/>
    </location>
</feature>
<dbReference type="InterPro" id="IPR003689">
    <property type="entry name" value="ZIP"/>
</dbReference>
<feature type="transmembrane region" description="Helical" evidence="8">
    <location>
        <begin position="276"/>
        <end position="296"/>
    </location>
</feature>
<dbReference type="Pfam" id="PF02535">
    <property type="entry name" value="Zip"/>
    <property type="match status" value="1"/>
</dbReference>
<evidence type="ECO:0000256" key="3">
    <source>
        <dbReference type="ARBA" id="ARBA00022692"/>
    </source>
</evidence>
<comment type="subcellular location">
    <subcellularLocation>
        <location evidence="1">Endomembrane system</location>
        <topology evidence="1">Multi-pass membrane protein</topology>
    </subcellularLocation>
    <subcellularLocation>
        <location evidence="2">Golgi apparatus membrane</location>
    </subcellularLocation>
</comment>
<sequence length="338" mass="34985">MSGLITLVVMTALLAASSFAVGMLPLFFSFSRSSMSRLTALGSGLLLGAGLGIIIPEGVEAIVESNESGGSSRPAHFPATTIAVSLLVGFMFMLVTEQLIPGAHSHSGLQIYGSSHLSPKDSTVEFDVDVELGELEQDSARSPHPTTSGSTSAHRSATSRASAGDGFKIPFSGKGFTLTLGLVLHALSDGLALGSSIVSDTGSQELSLVIFAALVIHKAPTALALTISLLASGVNRTDCKKFLAIFSASTPTGAAITYLFLWVFRSADGGKNHWTGIAMLVSGGSFLYVATVLQPVSSNHTSGLAHEDDINLKTRLAFIVLGMFAPLLLSSLIGHGHS</sequence>
<evidence type="ECO:0000256" key="8">
    <source>
        <dbReference type="SAM" id="Phobius"/>
    </source>
</evidence>
<organism evidence="9 10">
    <name type="scientific">Thelephora terrestris</name>
    <dbReference type="NCBI Taxonomy" id="56493"/>
    <lineage>
        <taxon>Eukaryota</taxon>
        <taxon>Fungi</taxon>
        <taxon>Dikarya</taxon>
        <taxon>Basidiomycota</taxon>
        <taxon>Agaricomycotina</taxon>
        <taxon>Agaricomycetes</taxon>
        <taxon>Thelephorales</taxon>
        <taxon>Thelephoraceae</taxon>
        <taxon>Thelephora</taxon>
    </lineage>
</organism>
<dbReference type="PANTHER" id="PTHR16133:SF0">
    <property type="entry name" value="ZINC_IRON REGULATED TRANSPORTER-RELATED PROTEIN 102B, ISOFORM E"/>
    <property type="match status" value="1"/>
</dbReference>
<feature type="transmembrane region" description="Helical" evidence="8">
    <location>
        <begin position="38"/>
        <end position="55"/>
    </location>
</feature>
<dbReference type="OrthoDB" id="19859at2759"/>
<proteinExistence type="predicted"/>
<dbReference type="AlphaFoldDB" id="A0A9P6HHR1"/>
<feature type="transmembrane region" description="Helical" evidence="8">
    <location>
        <begin position="6"/>
        <end position="26"/>
    </location>
</feature>
<evidence type="ECO:0000256" key="2">
    <source>
        <dbReference type="ARBA" id="ARBA00004394"/>
    </source>
</evidence>
<keyword evidence="6 8" id="KW-0472">Membrane</keyword>
<accession>A0A9P6HHR1</accession>
<feature type="region of interest" description="Disordered" evidence="7">
    <location>
        <begin position="135"/>
        <end position="157"/>
    </location>
</feature>
<keyword evidence="3 8" id="KW-0812">Transmembrane</keyword>
<feature type="transmembrane region" description="Helical" evidence="8">
    <location>
        <begin position="176"/>
        <end position="197"/>
    </location>
</feature>
<feature type="compositionally biased region" description="Low complexity" evidence="7">
    <location>
        <begin position="146"/>
        <end position="157"/>
    </location>
</feature>
<dbReference type="GO" id="GO:0006829">
    <property type="term" value="P:zinc ion transport"/>
    <property type="evidence" value="ECO:0007669"/>
    <property type="project" value="InterPro"/>
</dbReference>
<protein>
    <submittedName>
        <fullName evidence="9">Zinc/iron permease</fullName>
    </submittedName>
</protein>
<reference evidence="9" key="1">
    <citation type="journal article" date="2020" name="Nat. Commun.">
        <title>Large-scale genome sequencing of mycorrhizal fungi provides insights into the early evolution of symbiotic traits.</title>
        <authorList>
            <person name="Miyauchi S."/>
            <person name="Kiss E."/>
            <person name="Kuo A."/>
            <person name="Drula E."/>
            <person name="Kohler A."/>
            <person name="Sanchez-Garcia M."/>
            <person name="Morin E."/>
            <person name="Andreopoulos B."/>
            <person name="Barry K.W."/>
            <person name="Bonito G."/>
            <person name="Buee M."/>
            <person name="Carver A."/>
            <person name="Chen C."/>
            <person name="Cichocki N."/>
            <person name="Clum A."/>
            <person name="Culley D."/>
            <person name="Crous P.W."/>
            <person name="Fauchery L."/>
            <person name="Girlanda M."/>
            <person name="Hayes R.D."/>
            <person name="Keri Z."/>
            <person name="LaButti K."/>
            <person name="Lipzen A."/>
            <person name="Lombard V."/>
            <person name="Magnuson J."/>
            <person name="Maillard F."/>
            <person name="Murat C."/>
            <person name="Nolan M."/>
            <person name="Ohm R.A."/>
            <person name="Pangilinan J."/>
            <person name="Pereira M.F."/>
            <person name="Perotto S."/>
            <person name="Peter M."/>
            <person name="Pfister S."/>
            <person name="Riley R."/>
            <person name="Sitrit Y."/>
            <person name="Stielow J.B."/>
            <person name="Szollosi G."/>
            <person name="Zifcakova L."/>
            <person name="Stursova M."/>
            <person name="Spatafora J.W."/>
            <person name="Tedersoo L."/>
            <person name="Vaario L.M."/>
            <person name="Yamada A."/>
            <person name="Yan M."/>
            <person name="Wang P."/>
            <person name="Xu J."/>
            <person name="Bruns T."/>
            <person name="Baldrian P."/>
            <person name="Vilgalys R."/>
            <person name="Dunand C."/>
            <person name="Henrissat B."/>
            <person name="Grigoriev I.V."/>
            <person name="Hibbett D."/>
            <person name="Nagy L.G."/>
            <person name="Martin F.M."/>
        </authorList>
    </citation>
    <scope>NUCLEOTIDE SEQUENCE</scope>
    <source>
        <strain evidence="9">UH-Tt-Lm1</strain>
    </source>
</reference>
<dbReference type="PANTHER" id="PTHR16133">
    <property type="entry name" value="SOLUTE CARRIER FAMILY 39 ZINC TRANSPORTER , MEMBER 9-RELATED"/>
    <property type="match status" value="1"/>
</dbReference>
<feature type="transmembrane region" description="Helical" evidence="8">
    <location>
        <begin position="209"/>
        <end position="230"/>
    </location>
</feature>
<evidence type="ECO:0000256" key="5">
    <source>
        <dbReference type="ARBA" id="ARBA00023034"/>
    </source>
</evidence>
<keyword evidence="10" id="KW-1185">Reference proteome</keyword>
<evidence type="ECO:0000313" key="10">
    <source>
        <dbReference type="Proteomes" id="UP000736335"/>
    </source>
</evidence>
<dbReference type="EMBL" id="WIUZ02000006">
    <property type="protein sequence ID" value="KAF9786434.1"/>
    <property type="molecule type" value="Genomic_DNA"/>
</dbReference>
<dbReference type="Proteomes" id="UP000736335">
    <property type="component" value="Unassembled WGS sequence"/>
</dbReference>
<evidence type="ECO:0000313" key="9">
    <source>
        <dbReference type="EMBL" id="KAF9786434.1"/>
    </source>
</evidence>
<evidence type="ECO:0000256" key="6">
    <source>
        <dbReference type="ARBA" id="ARBA00023136"/>
    </source>
</evidence>
<evidence type="ECO:0000256" key="1">
    <source>
        <dbReference type="ARBA" id="ARBA00004127"/>
    </source>
</evidence>
<comment type="caution">
    <text evidence="9">The sequence shown here is derived from an EMBL/GenBank/DDBJ whole genome shotgun (WGS) entry which is preliminary data.</text>
</comment>
<reference evidence="9" key="2">
    <citation type="submission" date="2020-11" db="EMBL/GenBank/DDBJ databases">
        <authorList>
            <consortium name="DOE Joint Genome Institute"/>
            <person name="Kuo A."/>
            <person name="Miyauchi S."/>
            <person name="Kiss E."/>
            <person name="Drula E."/>
            <person name="Kohler A."/>
            <person name="Sanchez-Garcia M."/>
            <person name="Andreopoulos B."/>
            <person name="Barry K.W."/>
            <person name="Bonito G."/>
            <person name="Buee M."/>
            <person name="Carver A."/>
            <person name="Chen C."/>
            <person name="Cichocki N."/>
            <person name="Clum A."/>
            <person name="Culley D."/>
            <person name="Crous P.W."/>
            <person name="Fauchery L."/>
            <person name="Girlanda M."/>
            <person name="Hayes R."/>
            <person name="Keri Z."/>
            <person name="Labutti K."/>
            <person name="Lipzen A."/>
            <person name="Lombard V."/>
            <person name="Magnuson J."/>
            <person name="Maillard F."/>
            <person name="Morin E."/>
            <person name="Murat C."/>
            <person name="Nolan M."/>
            <person name="Ohm R."/>
            <person name="Pangilinan J."/>
            <person name="Pereira M."/>
            <person name="Perotto S."/>
            <person name="Peter M."/>
            <person name="Riley R."/>
            <person name="Sitrit Y."/>
            <person name="Stielow B."/>
            <person name="Szollosi G."/>
            <person name="Zifcakova L."/>
            <person name="Stursova M."/>
            <person name="Spatafora J.W."/>
            <person name="Tedersoo L."/>
            <person name="Vaario L.-M."/>
            <person name="Yamada A."/>
            <person name="Yan M."/>
            <person name="Wang P."/>
            <person name="Xu J."/>
            <person name="Bruns T."/>
            <person name="Baldrian P."/>
            <person name="Vilgalys R."/>
            <person name="Henrissat B."/>
            <person name="Grigoriev I.V."/>
            <person name="Hibbett D."/>
            <person name="Nagy L.G."/>
            <person name="Martin F.M."/>
        </authorList>
    </citation>
    <scope>NUCLEOTIDE SEQUENCE</scope>
    <source>
        <strain evidence="9">UH-Tt-Lm1</strain>
    </source>
</reference>
<keyword evidence="4 8" id="KW-1133">Transmembrane helix</keyword>